<gene>
    <name evidence="1" type="ORF">ECXG_02085</name>
</gene>
<accession>A0A1X3J4K0</accession>
<organism evidence="1 2">
    <name type="scientific">Escherichia coli TA447</name>
    <dbReference type="NCBI Taxonomy" id="656447"/>
    <lineage>
        <taxon>Bacteria</taxon>
        <taxon>Pseudomonadati</taxon>
        <taxon>Pseudomonadota</taxon>
        <taxon>Gammaproteobacteria</taxon>
        <taxon>Enterobacterales</taxon>
        <taxon>Enterobacteriaceae</taxon>
        <taxon>Escherichia</taxon>
    </lineage>
</organism>
<dbReference type="Proteomes" id="UP000193942">
    <property type="component" value="Unassembled WGS sequence"/>
</dbReference>
<protein>
    <submittedName>
        <fullName evidence="1">Uncharacterized protein</fullName>
    </submittedName>
</protein>
<proteinExistence type="predicted"/>
<evidence type="ECO:0000313" key="2">
    <source>
        <dbReference type="Proteomes" id="UP000193942"/>
    </source>
</evidence>
<comment type="caution">
    <text evidence="1">The sequence shown here is derived from an EMBL/GenBank/DDBJ whole genome shotgun (WGS) entry which is preliminary data.</text>
</comment>
<dbReference type="EMBL" id="ADIZ01000015">
    <property type="protein sequence ID" value="OSK95544.1"/>
    <property type="molecule type" value="Genomic_DNA"/>
</dbReference>
<name>A0A1X3J4K0_ECOLX</name>
<evidence type="ECO:0000313" key="1">
    <source>
        <dbReference type="EMBL" id="OSK95544.1"/>
    </source>
</evidence>
<reference evidence="1 2" key="1">
    <citation type="submission" date="2010-04" db="EMBL/GenBank/DDBJ databases">
        <title>The Genome Sequence of Escherichia coli TA447.</title>
        <authorList>
            <consortium name="The Broad Institute Genome Sequencing Platform"/>
            <consortium name="The Broad Institute Genome Sequencing Center for Infectious Disease"/>
            <person name="Feldgarden M."/>
            <person name="Gordon D.M."/>
            <person name="Johnson J.R."/>
            <person name="Johnston B.D."/>
            <person name="Young S."/>
            <person name="Zeng Q."/>
            <person name="Koehrsen M."/>
            <person name="Alvarado L."/>
            <person name="Berlin A.M."/>
            <person name="Borenstein D."/>
            <person name="Chapman S.B."/>
            <person name="Chen Z."/>
            <person name="Engels R."/>
            <person name="Freedman E."/>
            <person name="Gellesch M."/>
            <person name="Goldberg J."/>
            <person name="Griggs A."/>
            <person name="Gujja S."/>
            <person name="Heilman E.R."/>
            <person name="Heiman D.I."/>
            <person name="Hepburn T.A."/>
            <person name="Howarth C."/>
            <person name="Jen D."/>
            <person name="Larson L."/>
            <person name="Mehta T."/>
            <person name="Park D."/>
            <person name="Pearson M."/>
            <person name="Richards J."/>
            <person name="Roberts A."/>
            <person name="Saif S."/>
            <person name="Shea T.D."/>
            <person name="Shenoy N."/>
            <person name="Sisk P."/>
            <person name="Stolte C."/>
            <person name="Sykes S.N."/>
            <person name="Walk T."/>
            <person name="White J."/>
            <person name="Yandava C."/>
            <person name="Haas B."/>
            <person name="Henn M.R."/>
            <person name="Nusbaum C."/>
            <person name="Birren B."/>
        </authorList>
    </citation>
    <scope>NUCLEOTIDE SEQUENCE [LARGE SCALE GENOMIC DNA]</scope>
    <source>
        <strain evidence="1 2">TA447</strain>
    </source>
</reference>
<dbReference type="RefSeq" id="WP_139817004.1">
    <property type="nucleotide sequence ID" value="NZ_ADIZ01000015.1"/>
</dbReference>
<sequence length="139" mass="15884">MEFKDLPMPFQEMAANIVRSQLATLDLSTVEKETIDTISGNVRRAFIGMYEEKCPFGGQNSSENKNQANDEEQKHIIALLLEDAKRLQQLEPNAGTEARIWIAMKSLKCESNDYIKTTIKTTQLSEELLNKLPQEYIFL</sequence>
<dbReference type="AlphaFoldDB" id="A0A1X3J4K0"/>